<protein>
    <submittedName>
        <fullName evidence="1">Uncharacterized protein</fullName>
    </submittedName>
</protein>
<reference evidence="1 2" key="1">
    <citation type="journal article" date="2016" name="Nat. Commun.">
        <title>Thousands of microbial genomes shed light on interconnected biogeochemical processes in an aquifer system.</title>
        <authorList>
            <person name="Anantharaman K."/>
            <person name="Brown C.T."/>
            <person name="Hug L.A."/>
            <person name="Sharon I."/>
            <person name="Castelle C.J."/>
            <person name="Probst A.J."/>
            <person name="Thomas B.C."/>
            <person name="Singh A."/>
            <person name="Wilkins M.J."/>
            <person name="Karaoz U."/>
            <person name="Brodie E.L."/>
            <person name="Williams K.H."/>
            <person name="Hubbard S.S."/>
            <person name="Banfield J.F."/>
        </authorList>
    </citation>
    <scope>NUCLEOTIDE SEQUENCE [LARGE SCALE GENOMIC DNA]</scope>
</reference>
<evidence type="ECO:0000313" key="2">
    <source>
        <dbReference type="Proteomes" id="UP000178797"/>
    </source>
</evidence>
<organism evidence="1 2">
    <name type="scientific">Candidatus Schekmanbacteria bacterium RBG_16_38_10</name>
    <dbReference type="NCBI Taxonomy" id="1817879"/>
    <lineage>
        <taxon>Bacteria</taxon>
        <taxon>Candidatus Schekmaniibacteriota</taxon>
    </lineage>
</organism>
<dbReference type="EMBL" id="MGDE01000050">
    <property type="protein sequence ID" value="OGL47238.1"/>
    <property type="molecule type" value="Genomic_DNA"/>
</dbReference>
<evidence type="ECO:0000313" key="1">
    <source>
        <dbReference type="EMBL" id="OGL47238.1"/>
    </source>
</evidence>
<comment type="caution">
    <text evidence="1">The sequence shown here is derived from an EMBL/GenBank/DDBJ whole genome shotgun (WGS) entry which is preliminary data.</text>
</comment>
<accession>A0A1F7S1R9</accession>
<sequence>MKFVVSRTTVSLQKSKKPCDEANEEALTPLDYRTVRTLEDAKKKVWYKDWLQGGANHREEGGIVVCDKKEKEKQWVVEINTLKELMDFQSKYGEIVIMDSAPYKETKKEIEILGPKRK</sequence>
<dbReference type="AlphaFoldDB" id="A0A1F7S1R9"/>
<dbReference type="Proteomes" id="UP000178797">
    <property type="component" value="Unassembled WGS sequence"/>
</dbReference>
<gene>
    <name evidence="1" type="ORF">A2W05_09575</name>
</gene>
<name>A0A1F7S1R9_9BACT</name>
<proteinExistence type="predicted"/>